<dbReference type="GO" id="GO:0005524">
    <property type="term" value="F:ATP binding"/>
    <property type="evidence" value="ECO:0007669"/>
    <property type="project" value="UniProtKB-KW"/>
</dbReference>
<dbReference type="InterPro" id="IPR052648">
    <property type="entry name" value="Ser-tRNA(Sec)_kinase"/>
</dbReference>
<evidence type="ECO:0000256" key="1">
    <source>
        <dbReference type="ARBA" id="ARBA00022741"/>
    </source>
</evidence>
<accession>A0A182WJU8</accession>
<protein>
    <submittedName>
        <fullName evidence="3">Uncharacterized protein</fullName>
    </submittedName>
</protein>
<proteinExistence type="predicted"/>
<organism evidence="3 4">
    <name type="scientific">Anopheles minimus</name>
    <dbReference type="NCBI Taxonomy" id="112268"/>
    <lineage>
        <taxon>Eukaryota</taxon>
        <taxon>Metazoa</taxon>
        <taxon>Ecdysozoa</taxon>
        <taxon>Arthropoda</taxon>
        <taxon>Hexapoda</taxon>
        <taxon>Insecta</taxon>
        <taxon>Pterygota</taxon>
        <taxon>Neoptera</taxon>
        <taxon>Endopterygota</taxon>
        <taxon>Diptera</taxon>
        <taxon>Nematocera</taxon>
        <taxon>Culicoidea</taxon>
        <taxon>Culicidae</taxon>
        <taxon>Anophelinae</taxon>
        <taxon>Anopheles</taxon>
    </lineage>
</organism>
<dbReference type="EnsemblMetazoa" id="AMIN010652-RA">
    <property type="protein sequence ID" value="AMIN010652-PA"/>
    <property type="gene ID" value="AMIN010652"/>
</dbReference>
<evidence type="ECO:0000313" key="4">
    <source>
        <dbReference type="Proteomes" id="UP000075920"/>
    </source>
</evidence>
<dbReference type="AlphaFoldDB" id="A0A182WJU8"/>
<dbReference type="Pfam" id="PF08433">
    <property type="entry name" value="KTI12"/>
    <property type="match status" value="1"/>
</dbReference>
<keyword evidence="2" id="KW-0067">ATP-binding</keyword>
<dbReference type="VEuPathDB" id="VectorBase:AMIN010652"/>
<dbReference type="InterPro" id="IPR027417">
    <property type="entry name" value="P-loop_NTPase"/>
</dbReference>
<dbReference type="STRING" id="112268.A0A182WJU8"/>
<reference evidence="4" key="1">
    <citation type="submission" date="2013-03" db="EMBL/GenBank/DDBJ databases">
        <title>The Genome Sequence of Anopheles minimus MINIMUS1.</title>
        <authorList>
            <consortium name="The Broad Institute Genomics Platform"/>
            <person name="Neafsey D.E."/>
            <person name="Walton C."/>
            <person name="Walker B."/>
            <person name="Young S.K."/>
            <person name="Zeng Q."/>
            <person name="Gargeya S."/>
            <person name="Fitzgerald M."/>
            <person name="Haas B."/>
            <person name="Abouelleil A."/>
            <person name="Allen A.W."/>
            <person name="Alvarado L."/>
            <person name="Arachchi H.M."/>
            <person name="Berlin A.M."/>
            <person name="Chapman S.B."/>
            <person name="Gainer-Dewar J."/>
            <person name="Goldberg J."/>
            <person name="Griggs A."/>
            <person name="Gujja S."/>
            <person name="Hansen M."/>
            <person name="Howarth C."/>
            <person name="Imamovic A."/>
            <person name="Ireland A."/>
            <person name="Larimer J."/>
            <person name="McCowan C."/>
            <person name="Murphy C."/>
            <person name="Pearson M."/>
            <person name="Poon T.W."/>
            <person name="Priest M."/>
            <person name="Roberts A."/>
            <person name="Saif S."/>
            <person name="Shea T."/>
            <person name="Sisk P."/>
            <person name="Sykes S."/>
            <person name="Wortman J."/>
            <person name="Nusbaum C."/>
            <person name="Birren B."/>
        </authorList>
    </citation>
    <scope>NUCLEOTIDE SEQUENCE [LARGE SCALE GENOMIC DNA]</scope>
    <source>
        <strain evidence="4">MINIMUS1</strain>
    </source>
</reference>
<dbReference type="GO" id="GO:0016301">
    <property type="term" value="F:kinase activity"/>
    <property type="evidence" value="ECO:0007669"/>
    <property type="project" value="TreeGrafter"/>
</dbReference>
<keyword evidence="1" id="KW-0547">Nucleotide-binding</keyword>
<keyword evidence="4" id="KW-1185">Reference proteome</keyword>
<dbReference type="GO" id="GO:0000049">
    <property type="term" value="F:tRNA binding"/>
    <property type="evidence" value="ECO:0007669"/>
    <property type="project" value="TreeGrafter"/>
</dbReference>
<evidence type="ECO:0000313" key="3">
    <source>
        <dbReference type="EnsemblMetazoa" id="AMIN010652-PA"/>
    </source>
</evidence>
<reference evidence="3" key="2">
    <citation type="submission" date="2020-05" db="UniProtKB">
        <authorList>
            <consortium name="EnsemblMetazoa"/>
        </authorList>
    </citation>
    <scope>IDENTIFICATION</scope>
    <source>
        <strain evidence="3">MINIMUS1</strain>
    </source>
</reference>
<sequence length="295" mass="34524">MPRICLNVLVGIPGSGKTTYCQQIVALPNRKFEVVHICYDSCIKIDANYDTFRDTTGLYKIQRQKLLSYVEMIILSLKELDEQKLKEVAARWREEFEHELIISTASMSSHIVFLIDDNNYYRSMRKEWQKIASKLSIGYFETFFDTGLSIAVQRNQQRAQSINEQVIYQMWMRLEKPCGKLYHREQDVITIEDSVDYERVVGQIQYCFEHPLERAAVQTMVAEPMEQSKVHKIDIILRKIISKQIVAVKDCMSKQEVQGFAQILQERRKCILEQLRACELNVPDELLPNAVEELF</sequence>
<dbReference type="PANTHER" id="PTHR20873">
    <property type="entry name" value="L-SERYL-TRNA(SEC) KINASE"/>
    <property type="match status" value="1"/>
</dbReference>
<dbReference type="PANTHER" id="PTHR20873:SF0">
    <property type="entry name" value="L-SERYL-TRNA(SEC) KINASE"/>
    <property type="match status" value="1"/>
</dbReference>
<dbReference type="SUPFAM" id="SSF52540">
    <property type="entry name" value="P-loop containing nucleoside triphosphate hydrolases"/>
    <property type="match status" value="1"/>
</dbReference>
<name>A0A182WJU8_9DIPT</name>
<dbReference type="InterPro" id="IPR013641">
    <property type="entry name" value="KTI12/PSTK"/>
</dbReference>
<dbReference type="Gene3D" id="3.40.50.300">
    <property type="entry name" value="P-loop containing nucleotide triphosphate hydrolases"/>
    <property type="match status" value="1"/>
</dbReference>
<dbReference type="Proteomes" id="UP000075920">
    <property type="component" value="Unassembled WGS sequence"/>
</dbReference>
<evidence type="ECO:0000256" key="2">
    <source>
        <dbReference type="ARBA" id="ARBA00022840"/>
    </source>
</evidence>